<dbReference type="SMART" id="SM00267">
    <property type="entry name" value="GGDEF"/>
    <property type="match status" value="1"/>
</dbReference>
<dbReference type="SMART" id="SM00065">
    <property type="entry name" value="GAF"/>
    <property type="match status" value="1"/>
</dbReference>
<dbReference type="PROSITE" id="PS50113">
    <property type="entry name" value="PAC"/>
    <property type="match status" value="1"/>
</dbReference>
<dbReference type="PANTHER" id="PTHR44757:SF2">
    <property type="entry name" value="BIOFILM ARCHITECTURE MAINTENANCE PROTEIN MBAA"/>
    <property type="match status" value="1"/>
</dbReference>
<dbReference type="SUPFAM" id="SSF55073">
    <property type="entry name" value="Nucleotide cyclase"/>
    <property type="match status" value="1"/>
</dbReference>
<keyword evidence="5" id="KW-0489">Methyltransferase</keyword>
<dbReference type="NCBIfam" id="TIGR00254">
    <property type="entry name" value="GGDEF"/>
    <property type="match status" value="1"/>
</dbReference>
<dbReference type="KEGG" id="meiy:MIN45_P1604"/>
<protein>
    <submittedName>
        <fullName evidence="5">Two-component system, chemotaxis family, CheB/CheR fusion protein</fullName>
        <ecNumber evidence="5">2.1.1.80</ecNumber>
        <ecNumber evidence="5">3.1.1.61</ecNumber>
    </submittedName>
</protein>
<dbReference type="SUPFAM" id="SSF55785">
    <property type="entry name" value="PYP-like sensor domain (PAS domain)"/>
    <property type="match status" value="1"/>
</dbReference>
<dbReference type="Gene3D" id="3.30.450.40">
    <property type="match status" value="1"/>
</dbReference>
<name>A0AAU9CYV4_9GAMM</name>
<sequence>MDITQNHLPRLGELTAQLGNDSLSKVLHSVLETILRLPWLEMNAGGIFLNHPEKGYLELLTHINFTPYIAGTCSRVRHGHCLCGRVAQSSELLHVDCVDERHETRYEGMSEHGHYVVPIRWGDDVLGVMVLYVAHHHAFDADEAKVLGDFAGLIGLLIHTWRVRQDMALADRILIHSTHGILVTDAELKIQWVNQAFERMSGYRFSEVLGKTPGVLSSGRHSAGFYDAMWKTIETEGHWEGEIWNRDKSGAVRPQWLSIISLKDKSGRVLRYAGLYVDLSEIRAAEEKIRRLAYHDEVTGLVNLNWLRDQLPDRLASSSCGRYLVVLRLRMKYFQEINAALGHGAGNVMLREMACRLRETVEADAVARIGTDEFAVVWHCEDDPDLQILQTVRRLEKRLASPLHHDYQVLDLGCVMGASWGDGEAAQVDTLLKQASMALAACGRQQDRSTSCLIYDEELGEKVLQRQRLSGLLTHAIGKKELSLRYQPQVDAQGRLVGAEVLLRWDNAVYGSIPPDFFIPLAEESGKIVEIGTWVFEEVLCQIGRWRGSRVFGDRLPRLAVNLSPLQLTSPHVVNHFIETCRTAGEQPGMIELEVTESSMERHLHVISNHIRHLADYGFRIAIDDFGTGHSSLARLHQFPLRVLKIDRSFVTHMALGNSHLTLLKSIVDMAHGLGLEVVVEGVETAEQYRTLVEMGCDVFQGYFFSRPLEPTAFVMWARERWVTAGEPC</sequence>
<evidence type="ECO:0000313" key="6">
    <source>
        <dbReference type="Proteomes" id="UP001321450"/>
    </source>
</evidence>
<dbReference type="InterPro" id="IPR035919">
    <property type="entry name" value="EAL_sf"/>
</dbReference>
<organism evidence="5 6">
    <name type="scientific">Methylomarinovum tepidoasis</name>
    <dbReference type="NCBI Taxonomy" id="2840183"/>
    <lineage>
        <taxon>Bacteria</taxon>
        <taxon>Pseudomonadati</taxon>
        <taxon>Pseudomonadota</taxon>
        <taxon>Gammaproteobacteria</taxon>
        <taxon>Methylococcales</taxon>
        <taxon>Methylothermaceae</taxon>
        <taxon>Methylomarinovum</taxon>
    </lineage>
</organism>
<reference evidence="6" key="1">
    <citation type="journal article" date="2024" name="Int. J. Syst. Evol. Microbiol.">
        <title>Methylomarinovum tepidoasis sp. nov., a moderately thermophilic methanotroph of the family Methylothermaceae isolated from a deep-sea hydrothermal field.</title>
        <authorList>
            <person name="Hirayama H."/>
            <person name="Takaki Y."/>
            <person name="Abe M."/>
            <person name="Miyazaki M."/>
            <person name="Uematsu K."/>
            <person name="Matsui Y."/>
            <person name="Takai K."/>
        </authorList>
    </citation>
    <scope>NUCLEOTIDE SEQUENCE [LARGE SCALE GENOMIC DNA]</scope>
    <source>
        <strain evidence="6">IN45</strain>
    </source>
</reference>
<keyword evidence="5" id="KW-0808">Transferase</keyword>
<dbReference type="Pfam" id="PF13426">
    <property type="entry name" value="PAS_9"/>
    <property type="match status" value="1"/>
</dbReference>
<keyword evidence="6" id="KW-1185">Reference proteome</keyword>
<evidence type="ECO:0000259" key="1">
    <source>
        <dbReference type="PROSITE" id="PS50112"/>
    </source>
</evidence>
<dbReference type="EC" id="2.1.1.80" evidence="5"/>
<dbReference type="Pfam" id="PF00563">
    <property type="entry name" value="EAL"/>
    <property type="match status" value="1"/>
</dbReference>
<dbReference type="SMART" id="SM00052">
    <property type="entry name" value="EAL"/>
    <property type="match status" value="1"/>
</dbReference>
<feature type="domain" description="PAC" evidence="2">
    <location>
        <begin position="237"/>
        <end position="291"/>
    </location>
</feature>
<dbReference type="GO" id="GO:0008983">
    <property type="term" value="F:protein-glutamate O-methyltransferase activity"/>
    <property type="evidence" value="ECO:0007669"/>
    <property type="project" value="UniProtKB-EC"/>
</dbReference>
<dbReference type="Gene3D" id="3.20.20.450">
    <property type="entry name" value="EAL domain"/>
    <property type="match status" value="1"/>
</dbReference>
<feature type="domain" description="PAS" evidence="1">
    <location>
        <begin position="166"/>
        <end position="212"/>
    </location>
</feature>
<dbReference type="EC" id="3.1.1.61" evidence="5"/>
<dbReference type="EMBL" id="AP024718">
    <property type="protein sequence ID" value="BCX89234.1"/>
    <property type="molecule type" value="Genomic_DNA"/>
</dbReference>
<keyword evidence="5" id="KW-0378">Hydrolase</keyword>
<dbReference type="RefSeq" id="WP_286291524.1">
    <property type="nucleotide sequence ID" value="NZ_AP024718.1"/>
</dbReference>
<dbReference type="PANTHER" id="PTHR44757">
    <property type="entry name" value="DIGUANYLATE CYCLASE DGCP"/>
    <property type="match status" value="1"/>
</dbReference>
<dbReference type="InterPro" id="IPR003018">
    <property type="entry name" value="GAF"/>
</dbReference>
<feature type="domain" description="EAL" evidence="3">
    <location>
        <begin position="466"/>
        <end position="722"/>
    </location>
</feature>
<dbReference type="InterPro" id="IPR035965">
    <property type="entry name" value="PAS-like_dom_sf"/>
</dbReference>
<evidence type="ECO:0000259" key="3">
    <source>
        <dbReference type="PROSITE" id="PS50883"/>
    </source>
</evidence>
<feature type="domain" description="GGDEF" evidence="4">
    <location>
        <begin position="322"/>
        <end position="456"/>
    </location>
</feature>
<dbReference type="AlphaFoldDB" id="A0AAU9CYV4"/>
<dbReference type="CDD" id="cd00130">
    <property type="entry name" value="PAS"/>
    <property type="match status" value="1"/>
</dbReference>
<dbReference type="GO" id="GO:0032259">
    <property type="term" value="P:methylation"/>
    <property type="evidence" value="ECO:0007669"/>
    <property type="project" value="UniProtKB-KW"/>
</dbReference>
<dbReference type="NCBIfam" id="TIGR00229">
    <property type="entry name" value="sensory_box"/>
    <property type="match status" value="1"/>
</dbReference>
<dbReference type="SUPFAM" id="SSF141868">
    <property type="entry name" value="EAL domain-like"/>
    <property type="match status" value="1"/>
</dbReference>
<dbReference type="CDD" id="cd01949">
    <property type="entry name" value="GGDEF"/>
    <property type="match status" value="1"/>
</dbReference>
<dbReference type="InterPro" id="IPR052155">
    <property type="entry name" value="Biofilm_reg_signaling"/>
</dbReference>
<dbReference type="InterPro" id="IPR000700">
    <property type="entry name" value="PAS-assoc_C"/>
</dbReference>
<dbReference type="Pfam" id="PF13185">
    <property type="entry name" value="GAF_2"/>
    <property type="match status" value="1"/>
</dbReference>
<accession>A0AAU9CYV4</accession>
<evidence type="ECO:0000313" key="5">
    <source>
        <dbReference type="EMBL" id="BCX89234.1"/>
    </source>
</evidence>
<dbReference type="Gene3D" id="3.30.70.270">
    <property type="match status" value="1"/>
</dbReference>
<dbReference type="GO" id="GO:0008984">
    <property type="term" value="F:protein-glutamate methylesterase activity"/>
    <property type="evidence" value="ECO:0007669"/>
    <property type="project" value="UniProtKB-EC"/>
</dbReference>
<dbReference type="InterPro" id="IPR043128">
    <property type="entry name" value="Rev_trsase/Diguanyl_cyclase"/>
</dbReference>
<dbReference type="Pfam" id="PF00990">
    <property type="entry name" value="GGDEF"/>
    <property type="match status" value="1"/>
</dbReference>
<dbReference type="PROSITE" id="PS50112">
    <property type="entry name" value="PAS"/>
    <property type="match status" value="1"/>
</dbReference>
<dbReference type="InterPro" id="IPR000014">
    <property type="entry name" value="PAS"/>
</dbReference>
<dbReference type="SMART" id="SM00091">
    <property type="entry name" value="PAS"/>
    <property type="match status" value="1"/>
</dbReference>
<dbReference type="InterPro" id="IPR029016">
    <property type="entry name" value="GAF-like_dom_sf"/>
</dbReference>
<dbReference type="PROSITE" id="PS50883">
    <property type="entry name" value="EAL"/>
    <property type="match status" value="1"/>
</dbReference>
<dbReference type="Proteomes" id="UP001321450">
    <property type="component" value="Chromosome"/>
</dbReference>
<dbReference type="SUPFAM" id="SSF55781">
    <property type="entry name" value="GAF domain-like"/>
    <property type="match status" value="1"/>
</dbReference>
<evidence type="ECO:0000259" key="4">
    <source>
        <dbReference type="PROSITE" id="PS50887"/>
    </source>
</evidence>
<proteinExistence type="predicted"/>
<dbReference type="InterPro" id="IPR029787">
    <property type="entry name" value="Nucleotide_cyclase"/>
</dbReference>
<evidence type="ECO:0000259" key="2">
    <source>
        <dbReference type="PROSITE" id="PS50113"/>
    </source>
</evidence>
<dbReference type="CDD" id="cd01948">
    <property type="entry name" value="EAL"/>
    <property type="match status" value="1"/>
</dbReference>
<dbReference type="InterPro" id="IPR000160">
    <property type="entry name" value="GGDEF_dom"/>
</dbReference>
<dbReference type="PROSITE" id="PS50887">
    <property type="entry name" value="GGDEF"/>
    <property type="match status" value="1"/>
</dbReference>
<dbReference type="Gene3D" id="3.30.450.20">
    <property type="entry name" value="PAS domain"/>
    <property type="match status" value="1"/>
</dbReference>
<dbReference type="InterPro" id="IPR001633">
    <property type="entry name" value="EAL_dom"/>
</dbReference>
<gene>
    <name evidence="5" type="ORF">MIN45_P1604</name>
</gene>